<comment type="caution">
    <text evidence="2">The sequence shown here is derived from an EMBL/GenBank/DDBJ whole genome shotgun (WGS) entry which is preliminary data.</text>
</comment>
<proteinExistence type="predicted"/>
<evidence type="ECO:0000313" key="1">
    <source>
        <dbReference type="EMBL" id="MEW9307247.1"/>
    </source>
</evidence>
<dbReference type="EMBL" id="JBHGPK010000005">
    <property type="protein sequence ID" value="MFC2251120.1"/>
    <property type="molecule type" value="Genomic_DNA"/>
</dbReference>
<evidence type="ECO:0000313" key="4">
    <source>
        <dbReference type="Proteomes" id="UP001595190"/>
    </source>
</evidence>
<evidence type="ECO:0000313" key="2">
    <source>
        <dbReference type="EMBL" id="MFC2251120.1"/>
    </source>
</evidence>
<dbReference type="Proteomes" id="UP001595190">
    <property type="component" value="Unassembled WGS sequence"/>
</dbReference>
<reference evidence="1 3" key="1">
    <citation type="submission" date="2024-07" db="EMBL/GenBank/DDBJ databases">
        <title>Description of Labrys sedimenti sp. nov., isolated from a diclofenac-degrading enrichment culture.</title>
        <authorList>
            <person name="Tancsics A."/>
            <person name="Csepanyi A."/>
        </authorList>
    </citation>
    <scope>NUCLEOTIDE SEQUENCE [LARGE SCALE GENOMIC DNA]</scope>
    <source>
        <strain evidence="1 3">LMG 23578</strain>
    </source>
</reference>
<name>A0ABV6ZG27_9HYPH</name>
<dbReference type="RefSeq" id="WP_311936970.1">
    <property type="nucleotide sequence ID" value="NZ_JAVSCS010000015.1"/>
</dbReference>
<dbReference type="EMBL" id="JBFNQD010000005">
    <property type="protein sequence ID" value="MEW9307247.1"/>
    <property type="molecule type" value="Genomic_DNA"/>
</dbReference>
<gene>
    <name evidence="1" type="ORF">ABXS05_16975</name>
    <name evidence="2" type="ORF">ACETRX_15945</name>
</gene>
<organism evidence="2 4">
    <name type="scientific">Labrys neptuniae</name>
    <dbReference type="NCBI Taxonomy" id="376174"/>
    <lineage>
        <taxon>Bacteria</taxon>
        <taxon>Pseudomonadati</taxon>
        <taxon>Pseudomonadota</taxon>
        <taxon>Alphaproteobacteria</taxon>
        <taxon>Hyphomicrobiales</taxon>
        <taxon>Xanthobacteraceae</taxon>
        <taxon>Labrys</taxon>
    </lineage>
</organism>
<protein>
    <submittedName>
        <fullName evidence="2">Urease operon accessory protein</fullName>
    </submittedName>
</protein>
<reference evidence="2 4" key="2">
    <citation type="submission" date="2024-09" db="EMBL/GenBank/DDBJ databases">
        <title>Description of Labrys sedimenti sp. nov., isolated from a diclofenac-degrading enrichment culture, and genome-based reclassification of Labrys portucalensis as a later heterotypic synonym of Labrys neptuniae.</title>
        <authorList>
            <person name="Tancsics A."/>
            <person name="Csepanyi A."/>
        </authorList>
    </citation>
    <scope>NUCLEOTIDE SEQUENCE [LARGE SCALE GENOMIC DNA]</scope>
    <source>
        <strain evidence="2 4">LMG 23412</strain>
    </source>
</reference>
<dbReference type="Proteomes" id="UP001555786">
    <property type="component" value="Unassembled WGS sequence"/>
</dbReference>
<keyword evidence="3" id="KW-1185">Reference proteome</keyword>
<evidence type="ECO:0000313" key="3">
    <source>
        <dbReference type="Proteomes" id="UP001555786"/>
    </source>
</evidence>
<accession>A0ABV6ZG27</accession>
<sequence>MILLVGNGPISPDAVSLADQASFVVRFNDCRSYADLPGPTHAVAICNTGRPGYAMATSTKWRSHSAIREAGELWCVRNPAKFLDLRAAIIDMWPDLTDFCDDHTSRFATYCAVVGKDFLVFDRKLHDEVDRDLADLAAPPYVVPSSGMLALHYVLQRFAHLPIILVGFTHQGWEWHPFSAEKTLVDRYIRLGRVTRL</sequence>